<name>A0AAV1HRT8_9CHLO</name>
<sequence length="143" mass="15450">MNEDGHLDWGAGSQHTDLHEDLDVLVDPETQRIMDEADLLEYTEDDEDDGDDDEDEDNDDDDEDDEDDTDDDLENGASPRQQGEESKNAPASQQAPAVGTSQLPQTALSQSLQQYLHPPAGPLFGLGPPGPSQGANPTEPVLP</sequence>
<organism evidence="2 3">
    <name type="scientific">Coccomyxa viridis</name>
    <dbReference type="NCBI Taxonomy" id="1274662"/>
    <lineage>
        <taxon>Eukaryota</taxon>
        <taxon>Viridiplantae</taxon>
        <taxon>Chlorophyta</taxon>
        <taxon>core chlorophytes</taxon>
        <taxon>Trebouxiophyceae</taxon>
        <taxon>Trebouxiophyceae incertae sedis</taxon>
        <taxon>Coccomyxaceae</taxon>
        <taxon>Coccomyxa</taxon>
    </lineage>
</organism>
<feature type="compositionally biased region" description="Polar residues" evidence="1">
    <location>
        <begin position="89"/>
        <end position="114"/>
    </location>
</feature>
<accession>A0AAV1HRT8</accession>
<proteinExistence type="predicted"/>
<evidence type="ECO:0000256" key="1">
    <source>
        <dbReference type="SAM" id="MobiDB-lite"/>
    </source>
</evidence>
<evidence type="ECO:0000313" key="3">
    <source>
        <dbReference type="Proteomes" id="UP001314263"/>
    </source>
</evidence>
<reference evidence="2 3" key="1">
    <citation type="submission" date="2023-10" db="EMBL/GenBank/DDBJ databases">
        <authorList>
            <person name="Maclean D."/>
            <person name="Macfadyen A."/>
        </authorList>
    </citation>
    <scope>NUCLEOTIDE SEQUENCE [LARGE SCALE GENOMIC DNA]</scope>
</reference>
<protein>
    <submittedName>
        <fullName evidence="2">Uncharacterized protein</fullName>
    </submittedName>
</protein>
<evidence type="ECO:0000313" key="2">
    <source>
        <dbReference type="EMBL" id="CAK0737889.1"/>
    </source>
</evidence>
<keyword evidence="3" id="KW-1185">Reference proteome</keyword>
<feature type="compositionally biased region" description="Acidic residues" evidence="1">
    <location>
        <begin position="36"/>
        <end position="74"/>
    </location>
</feature>
<gene>
    <name evidence="2" type="ORF">CVIRNUC_000963</name>
</gene>
<dbReference type="AlphaFoldDB" id="A0AAV1HRT8"/>
<dbReference type="Proteomes" id="UP001314263">
    <property type="component" value="Unassembled WGS sequence"/>
</dbReference>
<dbReference type="EMBL" id="CAUYUE010000002">
    <property type="protein sequence ID" value="CAK0737889.1"/>
    <property type="molecule type" value="Genomic_DNA"/>
</dbReference>
<comment type="caution">
    <text evidence="2">The sequence shown here is derived from an EMBL/GenBank/DDBJ whole genome shotgun (WGS) entry which is preliminary data.</text>
</comment>
<feature type="region of interest" description="Disordered" evidence="1">
    <location>
        <begin position="1"/>
        <end position="143"/>
    </location>
</feature>